<keyword evidence="9" id="KW-1185">Reference proteome</keyword>
<dbReference type="EMBL" id="RJKN01000006">
    <property type="protein sequence ID" value="ROP34774.1"/>
    <property type="molecule type" value="Genomic_DNA"/>
</dbReference>
<dbReference type="InterPro" id="IPR013325">
    <property type="entry name" value="RNA_pol_sigma_r2"/>
</dbReference>
<dbReference type="RefSeq" id="WP_123380644.1">
    <property type="nucleotide sequence ID" value="NZ_RJKN01000006.1"/>
</dbReference>
<protein>
    <submittedName>
        <fullName evidence="8">RNA polymerase sigma-70 factor (ECF subfamily)</fullName>
    </submittedName>
</protein>
<feature type="compositionally biased region" description="Basic and acidic residues" evidence="5">
    <location>
        <begin position="177"/>
        <end position="200"/>
    </location>
</feature>
<dbReference type="PANTHER" id="PTHR43133:SF25">
    <property type="entry name" value="RNA POLYMERASE SIGMA FACTOR RFAY-RELATED"/>
    <property type="match status" value="1"/>
</dbReference>
<evidence type="ECO:0000259" key="6">
    <source>
        <dbReference type="Pfam" id="PF04542"/>
    </source>
</evidence>
<dbReference type="InterPro" id="IPR013324">
    <property type="entry name" value="RNA_pol_sigma_r3/r4-like"/>
</dbReference>
<dbReference type="PANTHER" id="PTHR43133">
    <property type="entry name" value="RNA POLYMERASE ECF-TYPE SIGMA FACTO"/>
    <property type="match status" value="1"/>
</dbReference>
<reference evidence="8 9" key="1">
    <citation type="journal article" date="2015" name="Stand. Genomic Sci.">
        <title>Genomic Encyclopedia of Bacterial and Archaeal Type Strains, Phase III: the genomes of soil and plant-associated and newly described type strains.</title>
        <authorList>
            <person name="Whitman W.B."/>
            <person name="Woyke T."/>
            <person name="Klenk H.P."/>
            <person name="Zhou Y."/>
            <person name="Lilburn T.G."/>
            <person name="Beck B.J."/>
            <person name="De Vos P."/>
            <person name="Vandamme P."/>
            <person name="Eisen J.A."/>
            <person name="Garrity G."/>
            <person name="Hugenholtz P."/>
            <person name="Kyrpides N.C."/>
        </authorList>
    </citation>
    <scope>NUCLEOTIDE SEQUENCE [LARGE SCALE GENOMIC DNA]</scope>
    <source>
        <strain evidence="8 9">CECT 7306</strain>
    </source>
</reference>
<dbReference type="GO" id="GO:0016987">
    <property type="term" value="F:sigma factor activity"/>
    <property type="evidence" value="ECO:0007669"/>
    <property type="project" value="UniProtKB-KW"/>
</dbReference>
<evidence type="ECO:0000256" key="4">
    <source>
        <dbReference type="ARBA" id="ARBA00023163"/>
    </source>
</evidence>
<evidence type="ECO:0000313" key="8">
    <source>
        <dbReference type="EMBL" id="ROP34774.1"/>
    </source>
</evidence>
<dbReference type="InterPro" id="IPR014284">
    <property type="entry name" value="RNA_pol_sigma-70_dom"/>
</dbReference>
<dbReference type="InterPro" id="IPR013249">
    <property type="entry name" value="RNA_pol_sigma70_r4_t2"/>
</dbReference>
<dbReference type="InParanoid" id="A0A3N1GX03"/>
<keyword evidence="3" id="KW-0731">Sigma factor</keyword>
<dbReference type="Gene3D" id="1.10.1740.10">
    <property type="match status" value="1"/>
</dbReference>
<dbReference type="SUPFAM" id="SSF88659">
    <property type="entry name" value="Sigma3 and sigma4 domains of RNA polymerase sigma factors"/>
    <property type="match status" value="1"/>
</dbReference>
<dbReference type="SUPFAM" id="SSF88946">
    <property type="entry name" value="Sigma2 domain of RNA polymerase sigma factors"/>
    <property type="match status" value="1"/>
</dbReference>
<dbReference type="Proteomes" id="UP000276232">
    <property type="component" value="Unassembled WGS sequence"/>
</dbReference>
<evidence type="ECO:0000313" key="9">
    <source>
        <dbReference type="Proteomes" id="UP000276232"/>
    </source>
</evidence>
<dbReference type="InterPro" id="IPR036388">
    <property type="entry name" value="WH-like_DNA-bd_sf"/>
</dbReference>
<name>A0A3N1GX03_9ACTN</name>
<gene>
    <name evidence="8" type="ORF">EDC03_2596</name>
</gene>
<dbReference type="GO" id="GO:0003677">
    <property type="term" value="F:DNA binding"/>
    <property type="evidence" value="ECO:0007669"/>
    <property type="project" value="InterPro"/>
</dbReference>
<dbReference type="NCBIfam" id="TIGR02937">
    <property type="entry name" value="sigma70-ECF"/>
    <property type="match status" value="1"/>
</dbReference>
<sequence>MSPPPPADEARRAALEAVVAEVVEPVRRYLRRRTDAATADDVLGETLLVLWRRLDDVPPGAAVPWAVGVARLQLANAARGARRQERVAAKEAVHAPAGPAPADPAAVAADRVLLERVLAALRPADAELLRLWAWEDLDTKGLATVLGTTPGAVAVRLHRARRRLRAELDRVGAAPGADEHRHEDHPADDRRTDDLRREER</sequence>
<evidence type="ECO:0000256" key="5">
    <source>
        <dbReference type="SAM" id="MobiDB-lite"/>
    </source>
</evidence>
<comment type="similarity">
    <text evidence="1">Belongs to the sigma-70 factor family. ECF subfamily.</text>
</comment>
<proteinExistence type="inferred from homology"/>
<dbReference type="Pfam" id="PF04542">
    <property type="entry name" value="Sigma70_r2"/>
    <property type="match status" value="1"/>
</dbReference>
<dbReference type="Gene3D" id="1.10.10.10">
    <property type="entry name" value="Winged helix-like DNA-binding domain superfamily/Winged helix DNA-binding domain"/>
    <property type="match status" value="1"/>
</dbReference>
<dbReference type="InterPro" id="IPR039425">
    <property type="entry name" value="RNA_pol_sigma-70-like"/>
</dbReference>
<feature type="region of interest" description="Disordered" evidence="5">
    <location>
        <begin position="168"/>
        <end position="200"/>
    </location>
</feature>
<dbReference type="AlphaFoldDB" id="A0A3N1GX03"/>
<keyword evidence="2" id="KW-0805">Transcription regulation</keyword>
<dbReference type="GO" id="GO:0006352">
    <property type="term" value="P:DNA-templated transcription initiation"/>
    <property type="evidence" value="ECO:0007669"/>
    <property type="project" value="InterPro"/>
</dbReference>
<evidence type="ECO:0000256" key="2">
    <source>
        <dbReference type="ARBA" id="ARBA00023015"/>
    </source>
</evidence>
<evidence type="ECO:0000256" key="3">
    <source>
        <dbReference type="ARBA" id="ARBA00023082"/>
    </source>
</evidence>
<feature type="domain" description="RNA polymerase sigma-70 region 2" evidence="6">
    <location>
        <begin position="23"/>
        <end position="83"/>
    </location>
</feature>
<keyword evidence="4" id="KW-0804">Transcription</keyword>
<comment type="caution">
    <text evidence="8">The sequence shown here is derived from an EMBL/GenBank/DDBJ whole genome shotgun (WGS) entry which is preliminary data.</text>
</comment>
<accession>A0A3N1GX03</accession>
<dbReference type="InterPro" id="IPR007627">
    <property type="entry name" value="RNA_pol_sigma70_r2"/>
</dbReference>
<evidence type="ECO:0000256" key="1">
    <source>
        <dbReference type="ARBA" id="ARBA00010641"/>
    </source>
</evidence>
<dbReference type="Pfam" id="PF08281">
    <property type="entry name" value="Sigma70_r4_2"/>
    <property type="match status" value="1"/>
</dbReference>
<evidence type="ECO:0000259" key="7">
    <source>
        <dbReference type="Pfam" id="PF08281"/>
    </source>
</evidence>
<feature type="domain" description="RNA polymerase sigma factor 70 region 4 type 2" evidence="7">
    <location>
        <begin position="112"/>
        <end position="164"/>
    </location>
</feature>
<organism evidence="8 9">
    <name type="scientific">Pseudokineococcus lusitanus</name>
    <dbReference type="NCBI Taxonomy" id="763993"/>
    <lineage>
        <taxon>Bacteria</taxon>
        <taxon>Bacillati</taxon>
        <taxon>Actinomycetota</taxon>
        <taxon>Actinomycetes</taxon>
        <taxon>Kineosporiales</taxon>
        <taxon>Kineosporiaceae</taxon>
        <taxon>Pseudokineococcus</taxon>
    </lineage>
</organism>